<protein>
    <submittedName>
        <fullName evidence="1">Uncharacterized protein</fullName>
    </submittedName>
</protein>
<reference evidence="1" key="1">
    <citation type="journal article" date="2020" name="Nat. Commun.">
        <title>Large-scale genome sequencing of mycorrhizal fungi provides insights into the early evolution of symbiotic traits.</title>
        <authorList>
            <person name="Miyauchi S."/>
            <person name="Kiss E."/>
            <person name="Kuo A."/>
            <person name="Drula E."/>
            <person name="Kohler A."/>
            <person name="Sanchez-Garcia M."/>
            <person name="Morin E."/>
            <person name="Andreopoulos B."/>
            <person name="Barry K.W."/>
            <person name="Bonito G."/>
            <person name="Buee M."/>
            <person name="Carver A."/>
            <person name="Chen C."/>
            <person name="Cichocki N."/>
            <person name="Clum A."/>
            <person name="Culley D."/>
            <person name="Crous P.W."/>
            <person name="Fauchery L."/>
            <person name="Girlanda M."/>
            <person name="Hayes R.D."/>
            <person name="Keri Z."/>
            <person name="LaButti K."/>
            <person name="Lipzen A."/>
            <person name="Lombard V."/>
            <person name="Magnuson J."/>
            <person name="Maillard F."/>
            <person name="Murat C."/>
            <person name="Nolan M."/>
            <person name="Ohm R.A."/>
            <person name="Pangilinan J."/>
            <person name="Pereira M.F."/>
            <person name="Perotto S."/>
            <person name="Peter M."/>
            <person name="Pfister S."/>
            <person name="Riley R."/>
            <person name="Sitrit Y."/>
            <person name="Stielow J.B."/>
            <person name="Szollosi G."/>
            <person name="Zifcakova L."/>
            <person name="Stursova M."/>
            <person name="Spatafora J.W."/>
            <person name="Tedersoo L."/>
            <person name="Vaario L.M."/>
            <person name="Yamada A."/>
            <person name="Yan M."/>
            <person name="Wang P."/>
            <person name="Xu J."/>
            <person name="Bruns T."/>
            <person name="Baldrian P."/>
            <person name="Vilgalys R."/>
            <person name="Dunand C."/>
            <person name="Henrissat B."/>
            <person name="Grigoriev I.V."/>
            <person name="Hibbett D."/>
            <person name="Nagy L.G."/>
            <person name="Martin F.M."/>
        </authorList>
    </citation>
    <scope>NUCLEOTIDE SEQUENCE</scope>
    <source>
        <strain evidence="1">UP504</strain>
    </source>
</reference>
<dbReference type="Proteomes" id="UP000886523">
    <property type="component" value="Unassembled WGS sequence"/>
</dbReference>
<keyword evidence="2" id="KW-1185">Reference proteome</keyword>
<evidence type="ECO:0000313" key="1">
    <source>
        <dbReference type="EMBL" id="KAF9515092.1"/>
    </source>
</evidence>
<organism evidence="1 2">
    <name type="scientific">Hydnum rufescens UP504</name>
    <dbReference type="NCBI Taxonomy" id="1448309"/>
    <lineage>
        <taxon>Eukaryota</taxon>
        <taxon>Fungi</taxon>
        <taxon>Dikarya</taxon>
        <taxon>Basidiomycota</taxon>
        <taxon>Agaricomycotina</taxon>
        <taxon>Agaricomycetes</taxon>
        <taxon>Cantharellales</taxon>
        <taxon>Hydnaceae</taxon>
        <taxon>Hydnum</taxon>
    </lineage>
</organism>
<sequence>MHFHERSSSFRTASIFYHHRPCPPAPQTTMAEIILSYSWTFTSFMTQYTPGILGFKRGNIPHPTSTCWRLSLPHNPAASHAHALSMGLIDTYEGGMQRINLAHSSHNLVRNATLDTLREEEPEIPLTIHPNNWKEYSDNGLSSIEPNVMYIPQLSNQKALVGVREKYGFPEDMAKWHFAFVTPPNRVLKVSQAHQGPLKDLKLFSAILNVGVEIPVE</sequence>
<name>A0A9P6DV94_9AGAM</name>
<evidence type="ECO:0000313" key="2">
    <source>
        <dbReference type="Proteomes" id="UP000886523"/>
    </source>
</evidence>
<dbReference type="OrthoDB" id="2340858at2759"/>
<accession>A0A9P6DV94</accession>
<dbReference type="AlphaFoldDB" id="A0A9P6DV94"/>
<gene>
    <name evidence="1" type="ORF">BS47DRAFT_1484670</name>
</gene>
<comment type="caution">
    <text evidence="1">The sequence shown here is derived from an EMBL/GenBank/DDBJ whole genome shotgun (WGS) entry which is preliminary data.</text>
</comment>
<proteinExistence type="predicted"/>
<dbReference type="EMBL" id="MU128953">
    <property type="protein sequence ID" value="KAF9515092.1"/>
    <property type="molecule type" value="Genomic_DNA"/>
</dbReference>